<organism evidence="1 2">
    <name type="scientific">Eumeta variegata</name>
    <name type="common">Bagworm moth</name>
    <name type="synonym">Eumeta japonica</name>
    <dbReference type="NCBI Taxonomy" id="151549"/>
    <lineage>
        <taxon>Eukaryota</taxon>
        <taxon>Metazoa</taxon>
        <taxon>Ecdysozoa</taxon>
        <taxon>Arthropoda</taxon>
        <taxon>Hexapoda</taxon>
        <taxon>Insecta</taxon>
        <taxon>Pterygota</taxon>
        <taxon>Neoptera</taxon>
        <taxon>Endopterygota</taxon>
        <taxon>Lepidoptera</taxon>
        <taxon>Glossata</taxon>
        <taxon>Ditrysia</taxon>
        <taxon>Tineoidea</taxon>
        <taxon>Psychidae</taxon>
        <taxon>Oiketicinae</taxon>
        <taxon>Eumeta</taxon>
    </lineage>
</organism>
<evidence type="ECO:0000313" key="2">
    <source>
        <dbReference type="Proteomes" id="UP000299102"/>
    </source>
</evidence>
<protein>
    <submittedName>
        <fullName evidence="1">Uncharacterized protein</fullName>
    </submittedName>
</protein>
<gene>
    <name evidence="1" type="ORF">EVAR_100269_1</name>
</gene>
<accession>A0A4C1ZXC8</accession>
<name>A0A4C1ZXC8_EUMVA</name>
<keyword evidence="2" id="KW-1185">Reference proteome</keyword>
<comment type="caution">
    <text evidence="1">The sequence shown here is derived from an EMBL/GenBank/DDBJ whole genome shotgun (WGS) entry which is preliminary data.</text>
</comment>
<dbReference type="AlphaFoldDB" id="A0A4C1ZXC8"/>
<proteinExistence type="predicted"/>
<reference evidence="1 2" key="1">
    <citation type="journal article" date="2019" name="Commun. Biol.">
        <title>The bagworm genome reveals a unique fibroin gene that provides high tensile strength.</title>
        <authorList>
            <person name="Kono N."/>
            <person name="Nakamura H."/>
            <person name="Ohtoshi R."/>
            <person name="Tomita M."/>
            <person name="Numata K."/>
            <person name="Arakawa K."/>
        </authorList>
    </citation>
    <scope>NUCLEOTIDE SEQUENCE [LARGE SCALE GENOMIC DNA]</scope>
</reference>
<evidence type="ECO:0000313" key="1">
    <source>
        <dbReference type="EMBL" id="GBP91689.1"/>
    </source>
</evidence>
<sequence>MIFCGRELPTAVGLEFDKPLKFQKVFFLFHPIGPQIRIDAPRKIMEKVIEPQFSEPICECWCGLQPTKQSIKELHGATLIAVVEAATYDVMVDLCAPALP</sequence>
<dbReference type="Proteomes" id="UP000299102">
    <property type="component" value="Unassembled WGS sequence"/>
</dbReference>
<dbReference type="EMBL" id="BGZK01002196">
    <property type="protein sequence ID" value="GBP91689.1"/>
    <property type="molecule type" value="Genomic_DNA"/>
</dbReference>